<gene>
    <name evidence="2" type="ORF">I7X39_17735</name>
</gene>
<protein>
    <recommendedName>
        <fullName evidence="4">FecR protein domain-containing protein</fullName>
    </recommendedName>
</protein>
<feature type="chain" id="PRO_5037963777" description="FecR protein domain-containing protein" evidence="1">
    <location>
        <begin position="26"/>
        <end position="296"/>
    </location>
</feature>
<evidence type="ECO:0000256" key="1">
    <source>
        <dbReference type="SAM" id="SignalP"/>
    </source>
</evidence>
<keyword evidence="1" id="KW-0732">Signal</keyword>
<reference evidence="2" key="1">
    <citation type="submission" date="2020-12" db="EMBL/GenBank/DDBJ databases">
        <title>The genome sequence of Inhella sp. 1Y17.</title>
        <authorList>
            <person name="Liu Y."/>
        </authorList>
    </citation>
    <scope>NUCLEOTIDE SEQUENCE</scope>
    <source>
        <strain evidence="2">1Y17</strain>
    </source>
</reference>
<evidence type="ECO:0008006" key="4">
    <source>
        <dbReference type="Google" id="ProtNLM"/>
    </source>
</evidence>
<name>A0A931NJK5_9BURK</name>
<comment type="caution">
    <text evidence="2">The sequence shown here is derived from an EMBL/GenBank/DDBJ whole genome shotgun (WGS) entry which is preliminary data.</text>
</comment>
<dbReference type="Proteomes" id="UP000613266">
    <property type="component" value="Unassembled WGS sequence"/>
</dbReference>
<keyword evidence="3" id="KW-1185">Reference proteome</keyword>
<organism evidence="2 3">
    <name type="scientific">Inhella proteolytica</name>
    <dbReference type="NCBI Taxonomy" id="2795029"/>
    <lineage>
        <taxon>Bacteria</taxon>
        <taxon>Pseudomonadati</taxon>
        <taxon>Pseudomonadota</taxon>
        <taxon>Betaproteobacteria</taxon>
        <taxon>Burkholderiales</taxon>
        <taxon>Sphaerotilaceae</taxon>
        <taxon>Inhella</taxon>
    </lineage>
</organism>
<dbReference type="EMBL" id="JAEDAK010000014">
    <property type="protein sequence ID" value="MBH9578735.1"/>
    <property type="molecule type" value="Genomic_DNA"/>
</dbReference>
<evidence type="ECO:0000313" key="2">
    <source>
        <dbReference type="EMBL" id="MBH9578735.1"/>
    </source>
</evidence>
<dbReference type="AlphaFoldDB" id="A0A931NJK5"/>
<sequence>MRRAWGCTRRSWLAACASVPGLAGAQGAQGAQLTLTLLEGPAALVIGAQAFDAQEGLRLAAGALIETGANTGLLRLEGADGSLIDLGPGSRALLQPPRRGTASPGLYLLSGWVKLQSGPKQPHGGLLSPLLELEPTSGSVVLQVSASQVALFCEGGSVKLIERAGAKARQLVAAGASYQRQGSKGGELLPRPDPAWLRTVPRAFRDPIPPRLARFSGAAPTPAAQPAPRYENLAAWLQAEPGLRREFPRRFAPLVRDPAFRAEVAKNLGAHPEWEPVLFPERFQKPASAPASGVRP</sequence>
<proteinExistence type="predicted"/>
<accession>A0A931NJK5</accession>
<evidence type="ECO:0000313" key="3">
    <source>
        <dbReference type="Proteomes" id="UP000613266"/>
    </source>
</evidence>
<dbReference type="RefSeq" id="WP_198112501.1">
    <property type="nucleotide sequence ID" value="NZ_JAEDAK010000014.1"/>
</dbReference>
<feature type="signal peptide" evidence="1">
    <location>
        <begin position="1"/>
        <end position="25"/>
    </location>
</feature>